<dbReference type="InterPro" id="IPR014718">
    <property type="entry name" value="GH-type_carb-bd"/>
</dbReference>
<dbReference type="PANTHER" id="PTHR11122">
    <property type="entry name" value="APOSPORY-ASSOCIATED PROTEIN C-RELATED"/>
    <property type="match status" value="1"/>
</dbReference>
<dbReference type="EMBL" id="CP009389">
    <property type="protein sequence ID" value="AIN97805.1"/>
    <property type="molecule type" value="Genomic_DNA"/>
</dbReference>
<proteinExistence type="inferred from homology"/>
<evidence type="ECO:0000256" key="3">
    <source>
        <dbReference type="ARBA" id="ARBA00012083"/>
    </source>
</evidence>
<dbReference type="GO" id="GO:0005737">
    <property type="term" value="C:cytoplasm"/>
    <property type="evidence" value="ECO:0007669"/>
    <property type="project" value="TreeGrafter"/>
</dbReference>
<reference evidence="7 8" key="1">
    <citation type="journal article" date="2015" name="Sci. Rep.">
        <title>The genome of Leishmania panamensis: insights into genomics of the L. (Viannia) subgenus.</title>
        <authorList>
            <person name="Llanes A."/>
            <person name="Restrepo C.M."/>
            <person name="Vecchio G.D."/>
            <person name="Anguizola F.J."/>
            <person name="Lleonart R."/>
        </authorList>
    </citation>
    <scope>NUCLEOTIDE SEQUENCE [LARGE SCALE GENOMIC DNA]</scope>
    <source>
        <strain evidence="7 8">MHOM/PA/94/PSC-1</strain>
    </source>
</reference>
<keyword evidence="4 5" id="KW-0413">Isomerase</keyword>
<dbReference type="GO" id="GO:0005975">
    <property type="term" value="P:carbohydrate metabolic process"/>
    <property type="evidence" value="ECO:0007669"/>
    <property type="project" value="InterPro"/>
</dbReference>
<dbReference type="eggNOG" id="KOG1594">
    <property type="taxonomic scope" value="Eukaryota"/>
</dbReference>
<dbReference type="InterPro" id="IPR008183">
    <property type="entry name" value="Aldose_1/G6P_1-epimerase"/>
</dbReference>
<dbReference type="Gene3D" id="2.70.98.10">
    <property type="match status" value="1"/>
</dbReference>
<keyword evidence="8" id="KW-1185">Reference proteome</keyword>
<evidence type="ECO:0000256" key="4">
    <source>
        <dbReference type="ARBA" id="ARBA00023235"/>
    </source>
</evidence>
<evidence type="ECO:0000256" key="5">
    <source>
        <dbReference type="PIRNR" id="PIRNR016020"/>
    </source>
</evidence>
<protein>
    <recommendedName>
        <fullName evidence="3 5">glucose-6-phosphate 1-epimerase</fullName>
        <ecNumber evidence="3 5">5.1.3.15</ecNumber>
    </recommendedName>
</protein>
<comment type="catalytic activity">
    <reaction evidence="1">
        <text>alpha-D-glucose 6-phosphate = beta-D-glucose 6-phosphate</text>
        <dbReference type="Rhea" id="RHEA:16249"/>
        <dbReference type="ChEBI" id="CHEBI:58225"/>
        <dbReference type="ChEBI" id="CHEBI:58247"/>
        <dbReference type="EC" id="5.1.3.15"/>
    </reaction>
</comment>
<dbReference type="SUPFAM" id="SSF74650">
    <property type="entry name" value="Galactose mutarotase-like"/>
    <property type="match status" value="1"/>
</dbReference>
<accession>A0A088RPP6</accession>
<dbReference type="PANTHER" id="PTHR11122:SF13">
    <property type="entry name" value="GLUCOSE-6-PHOSPHATE 1-EPIMERASE"/>
    <property type="match status" value="1"/>
</dbReference>
<dbReference type="EC" id="5.1.3.15" evidence="3 5"/>
<dbReference type="InterPro" id="IPR025532">
    <property type="entry name" value="G6P_1-epimerase"/>
</dbReference>
<dbReference type="RefSeq" id="XP_010698512.1">
    <property type="nucleotide sequence ID" value="XM_010700210.1"/>
</dbReference>
<gene>
    <name evidence="7" type="ORF">LPMP_203100</name>
</gene>
<dbReference type="GO" id="GO:0030246">
    <property type="term" value="F:carbohydrate binding"/>
    <property type="evidence" value="ECO:0007669"/>
    <property type="project" value="UniProtKB-UniRule"/>
</dbReference>
<dbReference type="GO" id="GO:0047938">
    <property type="term" value="F:glucose-6-phosphate 1-epimerase activity"/>
    <property type="evidence" value="ECO:0007669"/>
    <property type="project" value="UniProtKB-UniRule"/>
</dbReference>
<dbReference type="VEuPathDB" id="TriTrypDB:LPAL13_200036900"/>
<feature type="active site" evidence="6">
    <location>
        <position position="159"/>
    </location>
</feature>
<evidence type="ECO:0000313" key="7">
    <source>
        <dbReference type="EMBL" id="AIN97805.1"/>
    </source>
</evidence>
<dbReference type="Proteomes" id="UP000063063">
    <property type="component" value="Chromosome 20"/>
</dbReference>
<dbReference type="CDD" id="cd09020">
    <property type="entry name" value="D-hex-6-P-epi_like"/>
    <property type="match status" value="1"/>
</dbReference>
<evidence type="ECO:0000256" key="1">
    <source>
        <dbReference type="ARBA" id="ARBA00001096"/>
    </source>
</evidence>
<evidence type="ECO:0000256" key="2">
    <source>
        <dbReference type="ARBA" id="ARBA00005866"/>
    </source>
</evidence>
<evidence type="ECO:0000256" key="6">
    <source>
        <dbReference type="PIRSR" id="PIRSR016020-1"/>
    </source>
</evidence>
<feature type="active site" evidence="6">
    <location>
        <position position="267"/>
    </location>
</feature>
<organism evidence="7 8">
    <name type="scientific">Leishmania panamensis</name>
    <dbReference type="NCBI Taxonomy" id="5679"/>
    <lineage>
        <taxon>Eukaryota</taxon>
        <taxon>Discoba</taxon>
        <taxon>Euglenozoa</taxon>
        <taxon>Kinetoplastea</taxon>
        <taxon>Metakinetoplastina</taxon>
        <taxon>Trypanosomatida</taxon>
        <taxon>Trypanosomatidae</taxon>
        <taxon>Leishmaniinae</taxon>
        <taxon>Leishmania</taxon>
        <taxon>Leishmania guyanensis species complex</taxon>
    </lineage>
</organism>
<dbReference type="GeneID" id="22574521"/>
<dbReference type="PIRSF" id="PIRSF016020">
    <property type="entry name" value="PHexose_mutarotase"/>
    <property type="match status" value="1"/>
</dbReference>
<dbReference type="Pfam" id="PF01263">
    <property type="entry name" value="Aldose_epim"/>
    <property type="match status" value="1"/>
</dbReference>
<dbReference type="KEGG" id="lpan:LPMP_203100"/>
<name>A0A088RPP6_LEIPA</name>
<dbReference type="OrthoDB" id="1659429at2759"/>
<dbReference type="AlphaFoldDB" id="A0A088RPP6"/>
<comment type="similarity">
    <text evidence="2 5">Belongs to the glucose-6-phosphate 1-epimerase family.</text>
</comment>
<sequence>MFAFAPDPRGRNSVTLHNEDGSSITVYEQGAHLSSWKTKDEKEHLYLSPAAIYADGTALRGGVPLIFPQFNAYGPMKPPHGFARIRPWNIEDVQNGKATFSLSTSLCELLPEGCSLAGAATNAVNLLYTICFSNTELKLRMKVTNTSEEHSAPFQFAFHTYFAVSDISQTVINGVNRSPFIDNGKACGNPHTEPSPPEPLWTIQGEHDRIYPGQSCAIVLQDLGAKAALQISSPNLCDVCLWNPGAVKCAAMKDMPADGYKRFVCVEHGSMLKKIVVTPCSSWTGSQEITIITQSPQESNI</sequence>
<dbReference type="InterPro" id="IPR011013">
    <property type="entry name" value="Gal_mutarotase_sf_dom"/>
</dbReference>
<dbReference type="VEuPathDB" id="TriTrypDB:LPMP_203100"/>
<evidence type="ECO:0000313" key="8">
    <source>
        <dbReference type="Proteomes" id="UP000063063"/>
    </source>
</evidence>